<organism evidence="3">
    <name type="scientific">Clastoptera arizonana</name>
    <name type="common">Arizona spittle bug</name>
    <dbReference type="NCBI Taxonomy" id="38151"/>
    <lineage>
        <taxon>Eukaryota</taxon>
        <taxon>Metazoa</taxon>
        <taxon>Ecdysozoa</taxon>
        <taxon>Arthropoda</taxon>
        <taxon>Hexapoda</taxon>
        <taxon>Insecta</taxon>
        <taxon>Pterygota</taxon>
        <taxon>Neoptera</taxon>
        <taxon>Paraneoptera</taxon>
        <taxon>Hemiptera</taxon>
        <taxon>Auchenorrhyncha</taxon>
        <taxon>Cercopoidea</taxon>
        <taxon>Clastopteridae</taxon>
        <taxon>Clastoptera</taxon>
    </lineage>
</organism>
<dbReference type="EMBL" id="GEDC01029306">
    <property type="protein sequence ID" value="JAS07992.1"/>
    <property type="molecule type" value="Transcribed_RNA"/>
</dbReference>
<dbReference type="GO" id="GO:0000786">
    <property type="term" value="C:nucleosome"/>
    <property type="evidence" value="ECO:0007669"/>
    <property type="project" value="InterPro"/>
</dbReference>
<dbReference type="InterPro" id="IPR005818">
    <property type="entry name" value="Histone_H1/H5_H15"/>
</dbReference>
<feature type="compositionally biased region" description="Basic residues" evidence="1">
    <location>
        <begin position="100"/>
        <end position="115"/>
    </location>
</feature>
<name>A0A1B6C3B0_9HEMI</name>
<dbReference type="SUPFAM" id="SSF46785">
    <property type="entry name" value="Winged helix' DNA-binding domain"/>
    <property type="match status" value="1"/>
</dbReference>
<feature type="region of interest" description="Disordered" evidence="1">
    <location>
        <begin position="96"/>
        <end position="115"/>
    </location>
</feature>
<dbReference type="PROSITE" id="PS51504">
    <property type="entry name" value="H15"/>
    <property type="match status" value="1"/>
</dbReference>
<sequence length="208" mass="23535">MDNPKLLVQAVCSAVKQLEESNGADVEQILAYLQSTMDVEDMNSSNVRLAVEKALKKNLLVETSDGKYKLNVDMTKQQLAGMNDLGEMEAADSCGSCPKRSSRRRSRKCGSRRRKVCRRAKSGSVTSLKRLLRKLRNKRCKSGCAKKRTRTCRPKRSCRSKRRTTKRRCRRSSKIRRCDNDTSNTQISESEEKPVIIKSSTAISNDNN</sequence>
<feature type="domain" description="H15" evidence="2">
    <location>
        <begin position="2"/>
        <end position="72"/>
    </location>
</feature>
<evidence type="ECO:0000259" key="2">
    <source>
        <dbReference type="PROSITE" id="PS51504"/>
    </source>
</evidence>
<dbReference type="Pfam" id="PF00538">
    <property type="entry name" value="Linker_histone"/>
    <property type="match status" value="1"/>
</dbReference>
<gene>
    <name evidence="3" type="ORF">g.1945</name>
</gene>
<accession>A0A1B6C3B0</accession>
<evidence type="ECO:0000256" key="1">
    <source>
        <dbReference type="SAM" id="MobiDB-lite"/>
    </source>
</evidence>
<dbReference type="InterPro" id="IPR036388">
    <property type="entry name" value="WH-like_DNA-bd_sf"/>
</dbReference>
<proteinExistence type="predicted"/>
<dbReference type="AlphaFoldDB" id="A0A1B6C3B0"/>
<protein>
    <recommendedName>
        <fullName evidence="2">H15 domain-containing protein</fullName>
    </recommendedName>
</protein>
<reference evidence="3" key="1">
    <citation type="submission" date="2015-12" db="EMBL/GenBank/DDBJ databases">
        <title>De novo transcriptome assembly of four potential Pierce s Disease insect vectors from Arizona vineyards.</title>
        <authorList>
            <person name="Tassone E.E."/>
        </authorList>
    </citation>
    <scope>NUCLEOTIDE SEQUENCE</scope>
</reference>
<feature type="compositionally biased region" description="Basic residues" evidence="1">
    <location>
        <begin position="155"/>
        <end position="175"/>
    </location>
</feature>
<dbReference type="GO" id="GO:0006334">
    <property type="term" value="P:nucleosome assembly"/>
    <property type="evidence" value="ECO:0007669"/>
    <property type="project" value="InterPro"/>
</dbReference>
<feature type="region of interest" description="Disordered" evidence="1">
    <location>
        <begin position="155"/>
        <end position="193"/>
    </location>
</feature>
<dbReference type="GO" id="GO:0003677">
    <property type="term" value="F:DNA binding"/>
    <property type="evidence" value="ECO:0007669"/>
    <property type="project" value="InterPro"/>
</dbReference>
<evidence type="ECO:0000313" key="3">
    <source>
        <dbReference type="EMBL" id="JAS07992.1"/>
    </source>
</evidence>
<dbReference type="InterPro" id="IPR036390">
    <property type="entry name" value="WH_DNA-bd_sf"/>
</dbReference>
<dbReference type="Gene3D" id="1.10.10.10">
    <property type="entry name" value="Winged helix-like DNA-binding domain superfamily/Winged helix DNA-binding domain"/>
    <property type="match status" value="1"/>
</dbReference>